<dbReference type="RefSeq" id="WP_139125473.1">
    <property type="nucleotide sequence ID" value="NZ_MIPW01000055.1"/>
</dbReference>
<evidence type="ECO:0008006" key="5">
    <source>
        <dbReference type="Google" id="ProtNLM"/>
    </source>
</evidence>
<feature type="coiled-coil region" evidence="1">
    <location>
        <begin position="4"/>
        <end position="31"/>
    </location>
</feature>
<sequence>MKSINSTEREMKRLQLEILRKQNTLAELDITKREAEILLIRQQIISAKSTRMIMRVTATLTGISIIATIMNYFGVFSNKV</sequence>
<dbReference type="EMBL" id="MIPY01000038">
    <property type="protein sequence ID" value="OES25863.1"/>
    <property type="molecule type" value="Genomic_DNA"/>
</dbReference>
<evidence type="ECO:0000256" key="2">
    <source>
        <dbReference type="SAM" id="Phobius"/>
    </source>
</evidence>
<evidence type="ECO:0000256" key="1">
    <source>
        <dbReference type="SAM" id="Coils"/>
    </source>
</evidence>
<evidence type="ECO:0000313" key="3">
    <source>
        <dbReference type="EMBL" id="OES25863.1"/>
    </source>
</evidence>
<gene>
    <name evidence="3" type="ORF">BFV95_4251</name>
</gene>
<reference evidence="3 4" key="1">
    <citation type="submission" date="2016-09" db="EMBL/GenBank/DDBJ databases">
        <title>Draft Genome Sequence of four Alteromonas macleodii strains isolated from copper coupons and grown long-term at elevated copper levels.</title>
        <authorList>
            <person name="Cusick K."/>
            <person name="Dale J."/>
            <person name="Little B."/>
            <person name="Biffinger J."/>
        </authorList>
    </citation>
    <scope>NUCLEOTIDE SEQUENCE [LARGE SCALE GENOMIC DNA]</scope>
    <source>
        <strain evidence="3 4">KCP01</strain>
    </source>
</reference>
<protein>
    <recommendedName>
        <fullName evidence="5">Hemolysin XhlA</fullName>
    </recommendedName>
</protein>
<keyword evidence="2" id="KW-1133">Transmembrane helix</keyword>
<keyword evidence="1" id="KW-0175">Coiled coil</keyword>
<dbReference type="AlphaFoldDB" id="A0AB36FNP3"/>
<keyword evidence="2" id="KW-0812">Transmembrane</keyword>
<keyword evidence="2" id="KW-0472">Membrane</keyword>
<name>A0AB36FNP3_ALTMA</name>
<keyword evidence="4" id="KW-1185">Reference proteome</keyword>
<comment type="caution">
    <text evidence="3">The sequence shown here is derived from an EMBL/GenBank/DDBJ whole genome shotgun (WGS) entry which is preliminary data.</text>
</comment>
<feature type="transmembrane region" description="Helical" evidence="2">
    <location>
        <begin position="52"/>
        <end position="73"/>
    </location>
</feature>
<proteinExistence type="predicted"/>
<dbReference type="Proteomes" id="UP000095392">
    <property type="component" value="Unassembled WGS sequence"/>
</dbReference>
<evidence type="ECO:0000313" key="4">
    <source>
        <dbReference type="Proteomes" id="UP000095392"/>
    </source>
</evidence>
<accession>A0AB36FNP3</accession>
<organism evidence="3 4">
    <name type="scientific">Alteromonas macleodii</name>
    <name type="common">Pseudoalteromonas macleodii</name>
    <dbReference type="NCBI Taxonomy" id="28108"/>
    <lineage>
        <taxon>Bacteria</taxon>
        <taxon>Pseudomonadati</taxon>
        <taxon>Pseudomonadota</taxon>
        <taxon>Gammaproteobacteria</taxon>
        <taxon>Alteromonadales</taxon>
        <taxon>Alteromonadaceae</taxon>
        <taxon>Alteromonas/Salinimonas group</taxon>
        <taxon>Alteromonas</taxon>
    </lineage>
</organism>